<keyword evidence="2" id="KW-1185">Reference proteome</keyword>
<dbReference type="RefSeq" id="WP_135268235.1">
    <property type="nucleotide sequence ID" value="NZ_CP038436.1"/>
</dbReference>
<sequence length="171" mass="18952">MRLVQPDRRSCGAACLVVAARASSPEVAASIPDQATFSREVLRAHRRITSLVDRAGSLQVPWLRAIGTAPWAAARELRLITGVDYSSHPTPVRHDAWRYVRTATQRLPVAVYIGDRLCPRHVVLVLEATDEGAWTYEPAVGNVRLVARERWTSGPLQLAGWDRPWITLAPS</sequence>
<dbReference type="EMBL" id="CP038436">
    <property type="protein sequence ID" value="QBX56244.1"/>
    <property type="molecule type" value="Genomic_DNA"/>
</dbReference>
<dbReference type="KEGG" id="nsn:EXE58_12700"/>
<dbReference type="OrthoDB" id="4762866at2"/>
<accession>A0A4P7IG12</accession>
<organism evidence="1 2">
    <name type="scientific">Nocardioides seonyuensis</name>
    <dbReference type="NCBI Taxonomy" id="2518371"/>
    <lineage>
        <taxon>Bacteria</taxon>
        <taxon>Bacillati</taxon>
        <taxon>Actinomycetota</taxon>
        <taxon>Actinomycetes</taxon>
        <taxon>Propionibacteriales</taxon>
        <taxon>Nocardioidaceae</taxon>
        <taxon>Nocardioides</taxon>
    </lineage>
</organism>
<reference evidence="1 2" key="1">
    <citation type="submission" date="2019-03" db="EMBL/GenBank/DDBJ databases">
        <title>Three New Species of Nocardioides, Nocardioides euryhalodurans sp. nov., Nocardioides seonyuensis sp. nov. and Nocardioides eburneoflavus sp. nov. Iolated from Soil.</title>
        <authorList>
            <person name="Roh S.G."/>
            <person name="Lee C."/>
            <person name="Kim M.-K."/>
            <person name="Kim S.B."/>
        </authorList>
    </citation>
    <scope>NUCLEOTIDE SEQUENCE [LARGE SCALE GENOMIC DNA]</scope>
    <source>
        <strain evidence="1 2">MMS17-SY207-3</strain>
    </source>
</reference>
<evidence type="ECO:0000313" key="1">
    <source>
        <dbReference type="EMBL" id="QBX56244.1"/>
    </source>
</evidence>
<protein>
    <recommendedName>
        <fullName evidence="3">Peptidase C39 domain-containing protein</fullName>
    </recommendedName>
</protein>
<gene>
    <name evidence="1" type="ORF">EXE58_12700</name>
</gene>
<name>A0A4P7IG12_9ACTN</name>
<proteinExistence type="predicted"/>
<evidence type="ECO:0000313" key="2">
    <source>
        <dbReference type="Proteomes" id="UP000294853"/>
    </source>
</evidence>
<evidence type="ECO:0008006" key="3">
    <source>
        <dbReference type="Google" id="ProtNLM"/>
    </source>
</evidence>
<dbReference type="Proteomes" id="UP000294853">
    <property type="component" value="Chromosome"/>
</dbReference>
<dbReference type="AlphaFoldDB" id="A0A4P7IG12"/>